<feature type="transmembrane region" description="Helical" evidence="13">
    <location>
        <begin position="202"/>
        <end position="224"/>
    </location>
</feature>
<dbReference type="Pfam" id="PF13947">
    <property type="entry name" value="GUB_WAK_bind"/>
    <property type="match status" value="1"/>
</dbReference>
<evidence type="ECO:0000256" key="2">
    <source>
        <dbReference type="ARBA" id="ARBA00022527"/>
    </source>
</evidence>
<dbReference type="FunFam" id="3.30.200.20:FF:000178">
    <property type="entry name" value="serine/threonine-protein kinase PBS1-like"/>
    <property type="match status" value="1"/>
</dbReference>
<sequence length="642" mass="71817">MKVSSKTVTCLFCFMFIAELGASLNCTTSCGNRGVDIRFPFWIKDRQADQCGYPGFALSCNERGDIVLELPPAGKLHIEKIDYKNQVIHASDPQRCLLRQHSSYSSSVFHLQFNMSKVNFTIFNCSVTNTRPLNWMAPCLSTVHYDVLAVDSELSIEGKDPNCGSCEATGKQCRLRKNNITELETECYGWHRQDKGTWKKRLAIGVTTGSFLFGIVVIAVYQIYSFRKSKEEYQAKVERFLDDYRAMNPTRYSYADLKKITNQFSDELGHGAYGTVFKGKLTSEIAVAVKVLNNSTEKGEEFVNEMGAMARIHHVNVIRLIGFCADGFRRALVYEYLPNGSLQKFISPANAKNVFLGWERLHHIALGIAKGIEYLHQGCDQTILHFDIKPHNILLDNDFNPKIADFGLAKLCSKNKSVISMTTARGTIGYIAPEVFSRNFGNVSYKSDVYSFGMLVLEMVGGRKNVDDTAENGDQVYFPEWIYNLLEEGEDLRFQIEEEGDAKIAKKLAIVGLWCIQWNPVDRPSMKFVVQMLEGEGDRLSTPPNPLSSTIPKKTNASILRKHLHQELAAISETETGFGGSCRLSTSPSSISTTSFIAGRFVDSEQDSEAVAGFPRLLQASPQLRSLLADSQGSFVYTTTLQ</sequence>
<keyword evidence="9 13" id="KW-1133">Transmembrane helix</keyword>
<dbReference type="PROSITE" id="PS00107">
    <property type="entry name" value="PROTEIN_KINASE_ATP"/>
    <property type="match status" value="1"/>
</dbReference>
<accession>A0A6N2N3D3</accession>
<dbReference type="InterPro" id="IPR017441">
    <property type="entry name" value="Protein_kinase_ATP_BS"/>
</dbReference>
<dbReference type="SMART" id="SM00220">
    <property type="entry name" value="S_TKc"/>
    <property type="match status" value="1"/>
</dbReference>
<keyword evidence="5 14" id="KW-0732">Signal</keyword>
<evidence type="ECO:0000256" key="6">
    <source>
        <dbReference type="ARBA" id="ARBA00022741"/>
    </source>
</evidence>
<evidence type="ECO:0000256" key="14">
    <source>
        <dbReference type="SAM" id="SignalP"/>
    </source>
</evidence>
<feature type="chain" id="PRO_5026750021" description="Protein kinase domain-containing protein" evidence="14">
    <location>
        <begin position="24"/>
        <end position="642"/>
    </location>
</feature>
<gene>
    <name evidence="16" type="ORF">SVIM_LOCUS393498</name>
</gene>
<keyword evidence="7" id="KW-0418">Kinase</keyword>
<dbReference type="InterPro" id="IPR045874">
    <property type="entry name" value="LRK10/LRL21-25-like"/>
</dbReference>
<dbReference type="Pfam" id="PF00069">
    <property type="entry name" value="Pkinase"/>
    <property type="match status" value="1"/>
</dbReference>
<feature type="signal peptide" evidence="14">
    <location>
        <begin position="1"/>
        <end position="23"/>
    </location>
</feature>
<evidence type="ECO:0000256" key="4">
    <source>
        <dbReference type="ARBA" id="ARBA00022692"/>
    </source>
</evidence>
<evidence type="ECO:0000256" key="8">
    <source>
        <dbReference type="ARBA" id="ARBA00022840"/>
    </source>
</evidence>
<protein>
    <recommendedName>
        <fullName evidence="15">Protein kinase domain-containing protein</fullName>
    </recommendedName>
</protein>
<dbReference type="GO" id="GO:0016020">
    <property type="term" value="C:membrane"/>
    <property type="evidence" value="ECO:0007669"/>
    <property type="project" value="UniProtKB-SubCell"/>
</dbReference>
<evidence type="ECO:0000256" key="1">
    <source>
        <dbReference type="ARBA" id="ARBA00004479"/>
    </source>
</evidence>
<dbReference type="GO" id="GO:0004674">
    <property type="term" value="F:protein serine/threonine kinase activity"/>
    <property type="evidence" value="ECO:0007669"/>
    <property type="project" value="UniProtKB-KW"/>
</dbReference>
<comment type="subcellular location">
    <subcellularLocation>
        <location evidence="1">Membrane</location>
        <topology evidence="1">Single-pass type I membrane protein</topology>
    </subcellularLocation>
</comment>
<proteinExistence type="predicted"/>
<dbReference type="PROSITE" id="PS00108">
    <property type="entry name" value="PROTEIN_KINASE_ST"/>
    <property type="match status" value="1"/>
</dbReference>
<evidence type="ECO:0000256" key="3">
    <source>
        <dbReference type="ARBA" id="ARBA00022679"/>
    </source>
</evidence>
<keyword evidence="6 12" id="KW-0547">Nucleotide-binding</keyword>
<evidence type="ECO:0000256" key="5">
    <source>
        <dbReference type="ARBA" id="ARBA00022729"/>
    </source>
</evidence>
<keyword evidence="3" id="KW-0808">Transferase</keyword>
<evidence type="ECO:0000256" key="10">
    <source>
        <dbReference type="ARBA" id="ARBA00023136"/>
    </source>
</evidence>
<dbReference type="FunFam" id="1.10.510.10:FF:000590">
    <property type="entry name" value="PR5-like receptor kinase"/>
    <property type="match status" value="1"/>
</dbReference>
<evidence type="ECO:0000256" key="12">
    <source>
        <dbReference type="PROSITE-ProRule" id="PRU10141"/>
    </source>
</evidence>
<keyword evidence="2" id="KW-0723">Serine/threonine-protein kinase</keyword>
<evidence type="ECO:0000313" key="16">
    <source>
        <dbReference type="EMBL" id="VFU55400.1"/>
    </source>
</evidence>
<feature type="binding site" evidence="12">
    <location>
        <position position="290"/>
    </location>
    <ligand>
        <name>ATP</name>
        <dbReference type="ChEBI" id="CHEBI:30616"/>
    </ligand>
</feature>
<feature type="domain" description="Protein kinase" evidence="15">
    <location>
        <begin position="262"/>
        <end position="540"/>
    </location>
</feature>
<dbReference type="EMBL" id="CAADRP010001885">
    <property type="protein sequence ID" value="VFU55400.1"/>
    <property type="molecule type" value="Genomic_DNA"/>
</dbReference>
<keyword evidence="10 13" id="KW-0472">Membrane</keyword>
<dbReference type="GO" id="GO:0030247">
    <property type="term" value="F:polysaccharide binding"/>
    <property type="evidence" value="ECO:0007669"/>
    <property type="project" value="InterPro"/>
</dbReference>
<dbReference type="PROSITE" id="PS50011">
    <property type="entry name" value="PROTEIN_KINASE_DOM"/>
    <property type="match status" value="1"/>
</dbReference>
<dbReference type="GO" id="GO:0005524">
    <property type="term" value="F:ATP binding"/>
    <property type="evidence" value="ECO:0007669"/>
    <property type="project" value="UniProtKB-UniRule"/>
</dbReference>
<name>A0A6N2N3D3_SALVM</name>
<evidence type="ECO:0000259" key="15">
    <source>
        <dbReference type="PROSITE" id="PS50011"/>
    </source>
</evidence>
<dbReference type="InterPro" id="IPR008271">
    <property type="entry name" value="Ser/Thr_kinase_AS"/>
</dbReference>
<dbReference type="InterPro" id="IPR000719">
    <property type="entry name" value="Prot_kinase_dom"/>
</dbReference>
<dbReference type="Gene3D" id="1.10.510.10">
    <property type="entry name" value="Transferase(Phosphotransferase) domain 1"/>
    <property type="match status" value="1"/>
</dbReference>
<organism evidence="16">
    <name type="scientific">Salix viminalis</name>
    <name type="common">Common osier</name>
    <name type="synonym">Basket willow</name>
    <dbReference type="NCBI Taxonomy" id="40686"/>
    <lineage>
        <taxon>Eukaryota</taxon>
        <taxon>Viridiplantae</taxon>
        <taxon>Streptophyta</taxon>
        <taxon>Embryophyta</taxon>
        <taxon>Tracheophyta</taxon>
        <taxon>Spermatophyta</taxon>
        <taxon>Magnoliopsida</taxon>
        <taxon>eudicotyledons</taxon>
        <taxon>Gunneridae</taxon>
        <taxon>Pentapetalae</taxon>
        <taxon>rosids</taxon>
        <taxon>fabids</taxon>
        <taxon>Malpighiales</taxon>
        <taxon>Salicaceae</taxon>
        <taxon>Saliceae</taxon>
        <taxon>Salix</taxon>
    </lineage>
</organism>
<keyword evidence="8 12" id="KW-0067">ATP-binding</keyword>
<evidence type="ECO:0000256" key="9">
    <source>
        <dbReference type="ARBA" id="ARBA00022989"/>
    </source>
</evidence>
<evidence type="ECO:0000256" key="11">
    <source>
        <dbReference type="ARBA" id="ARBA00023180"/>
    </source>
</evidence>
<keyword evidence="11" id="KW-0325">Glycoprotein</keyword>
<evidence type="ECO:0000256" key="13">
    <source>
        <dbReference type="SAM" id="Phobius"/>
    </source>
</evidence>
<dbReference type="SUPFAM" id="SSF56112">
    <property type="entry name" value="Protein kinase-like (PK-like)"/>
    <property type="match status" value="1"/>
</dbReference>
<dbReference type="InterPro" id="IPR011009">
    <property type="entry name" value="Kinase-like_dom_sf"/>
</dbReference>
<dbReference type="Gene3D" id="3.30.200.20">
    <property type="entry name" value="Phosphorylase Kinase, domain 1"/>
    <property type="match status" value="1"/>
</dbReference>
<evidence type="ECO:0000256" key="7">
    <source>
        <dbReference type="ARBA" id="ARBA00022777"/>
    </source>
</evidence>
<keyword evidence="4 13" id="KW-0812">Transmembrane</keyword>
<reference evidence="16" key="1">
    <citation type="submission" date="2019-03" db="EMBL/GenBank/DDBJ databases">
        <authorList>
            <person name="Mank J."/>
            <person name="Almeida P."/>
        </authorList>
    </citation>
    <scope>NUCLEOTIDE SEQUENCE</scope>
    <source>
        <strain evidence="16">78183</strain>
    </source>
</reference>
<dbReference type="AlphaFoldDB" id="A0A6N2N3D3"/>
<dbReference type="PANTHER" id="PTHR27009">
    <property type="entry name" value="RUST RESISTANCE KINASE LR10-RELATED"/>
    <property type="match status" value="1"/>
</dbReference>
<dbReference type="InterPro" id="IPR025287">
    <property type="entry name" value="WAK_GUB"/>
</dbReference>